<feature type="compositionally biased region" description="Basic and acidic residues" evidence="1">
    <location>
        <begin position="164"/>
        <end position="173"/>
    </location>
</feature>
<dbReference type="RefSeq" id="XP_040718030.1">
    <property type="nucleotide sequence ID" value="XM_040858163.1"/>
</dbReference>
<name>A0A1Y2E7Z8_9PEZI</name>
<keyword evidence="3" id="KW-1185">Reference proteome</keyword>
<evidence type="ECO:0000256" key="1">
    <source>
        <dbReference type="SAM" id="MobiDB-lite"/>
    </source>
</evidence>
<sequence length="324" mass="36539">MCRNYIIKYVCQNCKKKTPIRPGFNDPLSNRINSAGSICKKVAEEALREVKKQNRFSKSSIVAEDEEEEEQENTTATAERVLYTRDKCRNLTIDKVVIRSYCTEDCRQKGKVEKQKLNKIHAPKRPSPLRVMTLVDDADKDSEEEMDWETDSSDKTKVAVSTPEDVKDGDLNDPKLFVSDIQLRDEMKGVTLTTTVPETTETSSMTSEDPQEARHLSYENTVATSMVGKENRGKTPANSKGKETSATTSEDSIWDSLYREMPKPPAAPKSCLLKLNVEPQQLEAPARRTIPTGGYSMYEELDDLDMDYDPRVSAGIPKSSWSTF</sequence>
<feature type="region of interest" description="Disordered" evidence="1">
    <location>
        <begin position="140"/>
        <end position="173"/>
    </location>
</feature>
<dbReference type="EMBL" id="MCFJ01000004">
    <property type="protein sequence ID" value="ORY67406.1"/>
    <property type="molecule type" value="Genomic_DNA"/>
</dbReference>
<dbReference type="Proteomes" id="UP000193689">
    <property type="component" value="Unassembled WGS sequence"/>
</dbReference>
<accession>A0A1Y2E7Z8</accession>
<proteinExistence type="predicted"/>
<feature type="compositionally biased region" description="Acidic residues" evidence="1">
    <location>
        <begin position="140"/>
        <end position="151"/>
    </location>
</feature>
<gene>
    <name evidence="2" type="ORF">BCR38DRAFT_407387</name>
</gene>
<comment type="caution">
    <text evidence="2">The sequence shown here is derived from an EMBL/GenBank/DDBJ whole genome shotgun (WGS) entry which is preliminary data.</text>
</comment>
<dbReference type="AlphaFoldDB" id="A0A1Y2E7Z8"/>
<reference evidence="2 3" key="1">
    <citation type="submission" date="2016-07" db="EMBL/GenBank/DDBJ databases">
        <title>Pervasive Adenine N6-methylation of Active Genes in Fungi.</title>
        <authorList>
            <consortium name="DOE Joint Genome Institute"/>
            <person name="Mondo S.J."/>
            <person name="Dannebaum R.O."/>
            <person name="Kuo R.C."/>
            <person name="Labutti K."/>
            <person name="Haridas S."/>
            <person name="Kuo A."/>
            <person name="Salamov A."/>
            <person name="Ahrendt S.R."/>
            <person name="Lipzen A."/>
            <person name="Sullivan W."/>
            <person name="Andreopoulos W.B."/>
            <person name="Clum A."/>
            <person name="Lindquist E."/>
            <person name="Daum C."/>
            <person name="Ramamoorthy G.K."/>
            <person name="Gryganskyi A."/>
            <person name="Culley D."/>
            <person name="Magnuson J.K."/>
            <person name="James T.Y."/>
            <person name="O'Malley M.A."/>
            <person name="Stajich J.E."/>
            <person name="Spatafora J.W."/>
            <person name="Visel A."/>
            <person name="Grigoriev I.V."/>
        </authorList>
    </citation>
    <scope>NUCLEOTIDE SEQUENCE [LARGE SCALE GENOMIC DNA]</scope>
    <source>
        <strain evidence="2 3">CBS 129021</strain>
    </source>
</reference>
<dbReference type="GeneID" id="63774375"/>
<dbReference type="InParanoid" id="A0A1Y2E7Z8"/>
<feature type="region of interest" description="Disordered" evidence="1">
    <location>
        <begin position="227"/>
        <end position="251"/>
    </location>
</feature>
<evidence type="ECO:0000313" key="3">
    <source>
        <dbReference type="Proteomes" id="UP000193689"/>
    </source>
</evidence>
<organism evidence="2 3">
    <name type="scientific">Pseudomassariella vexata</name>
    <dbReference type="NCBI Taxonomy" id="1141098"/>
    <lineage>
        <taxon>Eukaryota</taxon>
        <taxon>Fungi</taxon>
        <taxon>Dikarya</taxon>
        <taxon>Ascomycota</taxon>
        <taxon>Pezizomycotina</taxon>
        <taxon>Sordariomycetes</taxon>
        <taxon>Xylariomycetidae</taxon>
        <taxon>Amphisphaeriales</taxon>
        <taxon>Pseudomassariaceae</taxon>
        <taxon>Pseudomassariella</taxon>
    </lineage>
</organism>
<protein>
    <submittedName>
        <fullName evidence="2">Uncharacterized protein</fullName>
    </submittedName>
</protein>
<evidence type="ECO:0000313" key="2">
    <source>
        <dbReference type="EMBL" id="ORY67406.1"/>
    </source>
</evidence>